<comment type="caution">
    <text evidence="13">The sequence shown here is derived from an EMBL/GenBank/DDBJ whole genome shotgun (WGS) entry which is preliminary data.</text>
</comment>
<evidence type="ECO:0000256" key="5">
    <source>
        <dbReference type="ARBA" id="ARBA00022741"/>
    </source>
</evidence>
<protein>
    <submittedName>
        <fullName evidence="13">Calcium-translocating P-type ATPase</fullName>
    </submittedName>
</protein>
<keyword evidence="7" id="KW-1278">Translocase</keyword>
<dbReference type="InterPro" id="IPR050510">
    <property type="entry name" value="Cation_transp_ATPase_P-type"/>
</dbReference>
<dbReference type="InterPro" id="IPR036412">
    <property type="entry name" value="HAD-like_sf"/>
</dbReference>
<dbReference type="FunFam" id="3.40.50.1000:FF:000083">
    <property type="entry name" value="Sodium/potassium-transporting ATPase subunit alpha"/>
    <property type="match status" value="1"/>
</dbReference>
<dbReference type="SFLD" id="SFLDS00003">
    <property type="entry name" value="Haloacid_Dehalogenase"/>
    <property type="match status" value="1"/>
</dbReference>
<feature type="transmembrane region" description="Helical" evidence="11">
    <location>
        <begin position="40"/>
        <end position="60"/>
    </location>
</feature>
<evidence type="ECO:0000313" key="14">
    <source>
        <dbReference type="Proteomes" id="UP000239203"/>
    </source>
</evidence>
<evidence type="ECO:0000256" key="3">
    <source>
        <dbReference type="ARBA" id="ARBA00022475"/>
    </source>
</evidence>
<dbReference type="GO" id="GO:0005886">
    <property type="term" value="C:plasma membrane"/>
    <property type="evidence" value="ECO:0007669"/>
    <property type="project" value="UniProtKB-SubCell"/>
</dbReference>
<evidence type="ECO:0000256" key="1">
    <source>
        <dbReference type="ARBA" id="ARBA00004651"/>
    </source>
</evidence>
<comment type="similarity">
    <text evidence="2">Belongs to the cation transport ATPase (P-type) (TC 3.A.3) family. Type IIA subfamily.</text>
</comment>
<comment type="catalytic activity">
    <reaction evidence="10">
        <text>ATP + H2O = ADP + phosphate + H(+)</text>
        <dbReference type="Rhea" id="RHEA:13065"/>
        <dbReference type="ChEBI" id="CHEBI:15377"/>
        <dbReference type="ChEBI" id="CHEBI:15378"/>
        <dbReference type="ChEBI" id="CHEBI:30616"/>
        <dbReference type="ChEBI" id="CHEBI:43474"/>
        <dbReference type="ChEBI" id="CHEBI:456216"/>
    </reaction>
</comment>
<dbReference type="PROSITE" id="PS00154">
    <property type="entry name" value="ATPASE_E1_E2"/>
    <property type="match status" value="1"/>
</dbReference>
<dbReference type="SUPFAM" id="SSF81665">
    <property type="entry name" value="Calcium ATPase, transmembrane domain M"/>
    <property type="match status" value="1"/>
</dbReference>
<evidence type="ECO:0000256" key="11">
    <source>
        <dbReference type="SAM" id="Phobius"/>
    </source>
</evidence>
<feature type="transmembrane region" description="Helical" evidence="11">
    <location>
        <begin position="847"/>
        <end position="867"/>
    </location>
</feature>
<dbReference type="PRINTS" id="PR00120">
    <property type="entry name" value="HATPASE"/>
</dbReference>
<proteinExistence type="inferred from homology"/>
<reference evidence="13 14" key="1">
    <citation type="submission" date="2018-02" db="EMBL/GenBank/DDBJ databases">
        <title>Genomic Encyclopedia of Archaeal and Bacterial Type Strains, Phase II (KMG-II): from individual species to whole genera.</title>
        <authorList>
            <person name="Goeker M."/>
        </authorList>
    </citation>
    <scope>NUCLEOTIDE SEQUENCE [LARGE SCALE GENOMIC DNA]</scope>
    <source>
        <strain evidence="13 14">YU 961-1</strain>
    </source>
</reference>
<keyword evidence="6" id="KW-0067">ATP-binding</keyword>
<dbReference type="InterPro" id="IPR008250">
    <property type="entry name" value="ATPase_P-typ_transduc_dom_A_sf"/>
</dbReference>
<dbReference type="PANTHER" id="PTHR43294:SF21">
    <property type="entry name" value="CATION TRANSPORTING ATPASE"/>
    <property type="match status" value="1"/>
</dbReference>
<evidence type="ECO:0000256" key="4">
    <source>
        <dbReference type="ARBA" id="ARBA00022692"/>
    </source>
</evidence>
<evidence type="ECO:0000256" key="2">
    <source>
        <dbReference type="ARBA" id="ARBA00005675"/>
    </source>
</evidence>
<dbReference type="EMBL" id="PTIX01000008">
    <property type="protein sequence ID" value="PPK67243.1"/>
    <property type="molecule type" value="Genomic_DNA"/>
</dbReference>
<dbReference type="SUPFAM" id="SSF56784">
    <property type="entry name" value="HAD-like"/>
    <property type="match status" value="1"/>
</dbReference>
<dbReference type="Pfam" id="PF00689">
    <property type="entry name" value="Cation_ATPase_C"/>
    <property type="match status" value="1"/>
</dbReference>
<evidence type="ECO:0000256" key="8">
    <source>
        <dbReference type="ARBA" id="ARBA00022989"/>
    </source>
</evidence>
<sequence length="880" mass="92078">MRDLRTRPEGLTAREAARRLQAHGPNVLTSRSGHGWARRLLGQFTHPLALLLWLAAVLAWVSGTTALAVAIVAVILVNAALAFAQERQAERAVSALAAYLPVRARVIRDGVGASIEAADLVPGDILLVEEGDRVSADARLLAGAVEVDMSTLTGESLPAFRSADATDLGGTVLDAKDLVFSGTNCTGGAARAVVFATGMATELGRIAALTQRVGHDESPLERQVKRVAWLIAAVAVGVGLAFLPLGVLVAGLPLSDSFQFAIGLLVANVPEGLLPTITLALAVGVRVLARGGAVVKRLSAVETLGSTTVICTDKTGTLTRNRMRVTEIWTSDGALHAGTPAAATALLARTAAACANAEVDPAAPDDATGDPTEIALLLAAADLGADISVEPRQAARVRQFHFDPTLRLMSTVDDLGGVVVNTKGAPEEVLRRTTHLQVPGGPRPMSAEDRAAVEAAAARFAARGLRVLALAYREVPPGTPAPTERTEAERDLVLLGLVAMVDPPRPEVADAVDRCHRAGIRLIVVTGDNGLTAAEIARQVGIGSSGITVVTGAELETMPEADLDALLRDGGELVFARSSPEVKLRVADALRAQGHVVAMTGDGVNDAPALRRADIGVAMGRSGTDVAREAATMVLTDDNFATIVTAVEAGRRVFDNVRKFIVYIFAHATPEVLPFLVFALSGGAIPLPLTVPQILAVDLGTETLPALALGREPAEPGLMDRPPRHRGDNVIDRPMLTRAWALLGGISALLVLGGYLLTLLAGGWTPGAPTGPGTALHHTWQQATTMSFLGIVACQIGTAFAARTNHAPLRAIGALSNRLLLWGIAFELAFTAAVLAIPPLARVFGMALPPLWQIALLPLFPVLVWGADELWRARRRRVEG</sequence>
<feature type="transmembrane region" description="Helical" evidence="11">
    <location>
        <begin position="66"/>
        <end position="84"/>
    </location>
</feature>
<dbReference type="Pfam" id="PF00690">
    <property type="entry name" value="Cation_ATPase_N"/>
    <property type="match status" value="1"/>
</dbReference>
<dbReference type="PRINTS" id="PR00119">
    <property type="entry name" value="CATATPASE"/>
</dbReference>
<dbReference type="SUPFAM" id="SSF81653">
    <property type="entry name" value="Calcium ATPase, transduction domain A"/>
    <property type="match status" value="1"/>
</dbReference>
<feature type="transmembrane region" description="Helical" evidence="11">
    <location>
        <begin position="780"/>
        <end position="800"/>
    </location>
</feature>
<dbReference type="Gene3D" id="1.20.1110.10">
    <property type="entry name" value="Calcium-transporting ATPase, transmembrane domain"/>
    <property type="match status" value="1"/>
</dbReference>
<name>A0A2S6GQ04_9PSEU</name>
<keyword evidence="5" id="KW-0547">Nucleotide-binding</keyword>
<dbReference type="PANTHER" id="PTHR43294">
    <property type="entry name" value="SODIUM/POTASSIUM-TRANSPORTING ATPASE SUBUNIT ALPHA"/>
    <property type="match status" value="1"/>
</dbReference>
<dbReference type="Gene3D" id="3.40.1110.10">
    <property type="entry name" value="Calcium-transporting ATPase, cytoplasmic domain N"/>
    <property type="match status" value="1"/>
</dbReference>
<dbReference type="InterPro" id="IPR059000">
    <property type="entry name" value="ATPase_P-type_domA"/>
</dbReference>
<dbReference type="InterPro" id="IPR023214">
    <property type="entry name" value="HAD_sf"/>
</dbReference>
<dbReference type="SUPFAM" id="SSF81660">
    <property type="entry name" value="Metal cation-transporting ATPase, ATP-binding domain N"/>
    <property type="match status" value="1"/>
</dbReference>
<keyword evidence="14" id="KW-1185">Reference proteome</keyword>
<evidence type="ECO:0000313" key="13">
    <source>
        <dbReference type="EMBL" id="PPK67243.1"/>
    </source>
</evidence>
<dbReference type="Proteomes" id="UP000239203">
    <property type="component" value="Unassembled WGS sequence"/>
</dbReference>
<keyword evidence="9 11" id="KW-0472">Membrane</keyword>
<dbReference type="GO" id="GO:0016887">
    <property type="term" value="F:ATP hydrolysis activity"/>
    <property type="evidence" value="ECO:0007669"/>
    <property type="project" value="InterPro"/>
</dbReference>
<keyword evidence="8 11" id="KW-1133">Transmembrane helix</keyword>
<dbReference type="Gene3D" id="3.40.50.1000">
    <property type="entry name" value="HAD superfamily/HAD-like"/>
    <property type="match status" value="1"/>
</dbReference>
<feature type="transmembrane region" description="Helical" evidence="11">
    <location>
        <begin position="739"/>
        <end position="760"/>
    </location>
</feature>
<dbReference type="InterPro" id="IPR001757">
    <property type="entry name" value="P_typ_ATPase"/>
</dbReference>
<dbReference type="Pfam" id="PF13246">
    <property type="entry name" value="Cation_ATPase"/>
    <property type="match status" value="1"/>
</dbReference>
<feature type="transmembrane region" description="Helical" evidence="11">
    <location>
        <begin position="272"/>
        <end position="289"/>
    </location>
</feature>
<dbReference type="AlphaFoldDB" id="A0A2S6GQ04"/>
<dbReference type="SFLD" id="SFLDG00002">
    <property type="entry name" value="C1.7:_P-type_atpase_like"/>
    <property type="match status" value="1"/>
</dbReference>
<dbReference type="OrthoDB" id="9814270at2"/>
<comment type="subcellular location">
    <subcellularLocation>
        <location evidence="1">Cell membrane</location>
        <topology evidence="1">Multi-pass membrane protein</topology>
    </subcellularLocation>
</comment>
<evidence type="ECO:0000256" key="9">
    <source>
        <dbReference type="ARBA" id="ARBA00023136"/>
    </source>
</evidence>
<dbReference type="InterPro" id="IPR023298">
    <property type="entry name" value="ATPase_P-typ_TM_dom_sf"/>
</dbReference>
<gene>
    <name evidence="13" type="ORF">CLV40_108242</name>
</gene>
<dbReference type="InterPro" id="IPR006068">
    <property type="entry name" value="ATPase_P-typ_cation-transptr_C"/>
</dbReference>
<evidence type="ECO:0000256" key="7">
    <source>
        <dbReference type="ARBA" id="ARBA00022967"/>
    </source>
</evidence>
<evidence type="ECO:0000259" key="12">
    <source>
        <dbReference type="SMART" id="SM00831"/>
    </source>
</evidence>
<dbReference type="InterPro" id="IPR023299">
    <property type="entry name" value="ATPase_P-typ_cyto_dom_N"/>
</dbReference>
<dbReference type="SFLD" id="SFLDF00027">
    <property type="entry name" value="p-type_atpase"/>
    <property type="match status" value="1"/>
</dbReference>
<dbReference type="InterPro" id="IPR018303">
    <property type="entry name" value="ATPase_P-typ_P_site"/>
</dbReference>
<organism evidence="13 14">
    <name type="scientific">Actinokineospora auranticolor</name>
    <dbReference type="NCBI Taxonomy" id="155976"/>
    <lineage>
        <taxon>Bacteria</taxon>
        <taxon>Bacillati</taxon>
        <taxon>Actinomycetota</taxon>
        <taxon>Actinomycetes</taxon>
        <taxon>Pseudonocardiales</taxon>
        <taxon>Pseudonocardiaceae</taxon>
        <taxon>Actinokineospora</taxon>
    </lineage>
</organism>
<feature type="transmembrane region" description="Helical" evidence="11">
    <location>
        <begin position="820"/>
        <end position="841"/>
    </location>
</feature>
<dbReference type="GO" id="GO:0005524">
    <property type="term" value="F:ATP binding"/>
    <property type="evidence" value="ECO:0007669"/>
    <property type="project" value="UniProtKB-KW"/>
</dbReference>
<dbReference type="NCBIfam" id="TIGR01494">
    <property type="entry name" value="ATPase_P-type"/>
    <property type="match status" value="2"/>
</dbReference>
<accession>A0A2S6GQ04</accession>
<keyword evidence="4 11" id="KW-0812">Transmembrane</keyword>
<dbReference type="Gene3D" id="2.70.150.10">
    <property type="entry name" value="Calcium-transporting ATPase, cytoplasmic transduction domain A"/>
    <property type="match status" value="1"/>
</dbReference>
<dbReference type="InterPro" id="IPR004014">
    <property type="entry name" value="ATPase_P-typ_cation-transptr_N"/>
</dbReference>
<dbReference type="Pfam" id="PF00122">
    <property type="entry name" value="E1-E2_ATPase"/>
    <property type="match status" value="1"/>
</dbReference>
<dbReference type="InterPro" id="IPR044492">
    <property type="entry name" value="P_typ_ATPase_HD_dom"/>
</dbReference>
<evidence type="ECO:0000256" key="10">
    <source>
        <dbReference type="ARBA" id="ARBA00049360"/>
    </source>
</evidence>
<evidence type="ECO:0000256" key="6">
    <source>
        <dbReference type="ARBA" id="ARBA00022840"/>
    </source>
</evidence>
<dbReference type="SMART" id="SM00831">
    <property type="entry name" value="Cation_ATPase_N"/>
    <property type="match status" value="1"/>
</dbReference>
<keyword evidence="3" id="KW-1003">Cell membrane</keyword>
<feature type="domain" description="Cation-transporting P-type ATPase N-terminal" evidence="12">
    <location>
        <begin position="2"/>
        <end position="64"/>
    </location>
</feature>
<feature type="transmembrane region" description="Helical" evidence="11">
    <location>
        <begin position="227"/>
        <end position="252"/>
    </location>
</feature>